<dbReference type="OrthoDB" id="5230873at2759"/>
<name>A0A9P9EL25_9HYPO</name>
<dbReference type="Proteomes" id="UP000717696">
    <property type="component" value="Unassembled WGS sequence"/>
</dbReference>
<sequence length="183" mass="19373">MHVSELLLFMLAVAGPASCATRGRPDGPFQLYAYGENVGGLVLFSDGEHVYAGDHSLLRDAETAPVIFTDNDGEWTCSPNITELADNAQPTWSNLTFAIPSFTSSQHNVSLVDATGNDTSHLVVDGFAFYGAVAFASDNGGLVSRWQGIPSGVDGVYNLKWNETEAVEGEVIFTLTVTAPAAA</sequence>
<gene>
    <name evidence="2" type="ORF">B0J13DRAFT_624454</name>
</gene>
<dbReference type="EMBL" id="JAGMUU010000014">
    <property type="protein sequence ID" value="KAH7139618.1"/>
    <property type="molecule type" value="Genomic_DNA"/>
</dbReference>
<dbReference type="AlphaFoldDB" id="A0A9P9EL25"/>
<keyword evidence="3" id="KW-1185">Reference proteome</keyword>
<keyword evidence="1" id="KW-0732">Signal</keyword>
<reference evidence="2" key="1">
    <citation type="journal article" date="2021" name="Nat. Commun.">
        <title>Genetic determinants of endophytism in the Arabidopsis root mycobiome.</title>
        <authorList>
            <person name="Mesny F."/>
            <person name="Miyauchi S."/>
            <person name="Thiergart T."/>
            <person name="Pickel B."/>
            <person name="Atanasova L."/>
            <person name="Karlsson M."/>
            <person name="Huettel B."/>
            <person name="Barry K.W."/>
            <person name="Haridas S."/>
            <person name="Chen C."/>
            <person name="Bauer D."/>
            <person name="Andreopoulos W."/>
            <person name="Pangilinan J."/>
            <person name="LaButti K."/>
            <person name="Riley R."/>
            <person name="Lipzen A."/>
            <person name="Clum A."/>
            <person name="Drula E."/>
            <person name="Henrissat B."/>
            <person name="Kohler A."/>
            <person name="Grigoriev I.V."/>
            <person name="Martin F.M."/>
            <person name="Hacquard S."/>
        </authorList>
    </citation>
    <scope>NUCLEOTIDE SEQUENCE</scope>
    <source>
        <strain evidence="2">MPI-CAGE-AT-0021</strain>
    </source>
</reference>
<evidence type="ECO:0000313" key="3">
    <source>
        <dbReference type="Proteomes" id="UP000717696"/>
    </source>
</evidence>
<evidence type="ECO:0000256" key="1">
    <source>
        <dbReference type="SAM" id="SignalP"/>
    </source>
</evidence>
<organism evidence="2 3">
    <name type="scientific">Dactylonectria estremocensis</name>
    <dbReference type="NCBI Taxonomy" id="1079267"/>
    <lineage>
        <taxon>Eukaryota</taxon>
        <taxon>Fungi</taxon>
        <taxon>Dikarya</taxon>
        <taxon>Ascomycota</taxon>
        <taxon>Pezizomycotina</taxon>
        <taxon>Sordariomycetes</taxon>
        <taxon>Hypocreomycetidae</taxon>
        <taxon>Hypocreales</taxon>
        <taxon>Nectriaceae</taxon>
        <taxon>Dactylonectria</taxon>
    </lineage>
</organism>
<feature type="chain" id="PRO_5040451611" evidence="1">
    <location>
        <begin position="20"/>
        <end position="183"/>
    </location>
</feature>
<protein>
    <submittedName>
        <fullName evidence="2">Uncharacterized protein</fullName>
    </submittedName>
</protein>
<comment type="caution">
    <text evidence="2">The sequence shown here is derived from an EMBL/GenBank/DDBJ whole genome shotgun (WGS) entry which is preliminary data.</text>
</comment>
<evidence type="ECO:0000313" key="2">
    <source>
        <dbReference type="EMBL" id="KAH7139618.1"/>
    </source>
</evidence>
<feature type="signal peptide" evidence="1">
    <location>
        <begin position="1"/>
        <end position="19"/>
    </location>
</feature>
<proteinExistence type="predicted"/>
<accession>A0A9P9EL25</accession>